<keyword evidence="4" id="KW-1185">Reference proteome</keyword>
<organism evidence="3 4">
    <name type="scientific">Marivirga arenosa</name>
    <dbReference type="NCBI Taxonomy" id="3059076"/>
    <lineage>
        <taxon>Bacteria</taxon>
        <taxon>Pseudomonadati</taxon>
        <taxon>Bacteroidota</taxon>
        <taxon>Cytophagia</taxon>
        <taxon>Cytophagales</taxon>
        <taxon>Marivirgaceae</taxon>
        <taxon>Marivirga</taxon>
    </lineage>
</organism>
<dbReference type="Proteomes" id="UP001244443">
    <property type="component" value="Chromosome"/>
</dbReference>
<dbReference type="Pfam" id="PF01521">
    <property type="entry name" value="Fe-S_biosyn"/>
    <property type="match status" value="1"/>
</dbReference>
<reference evidence="3" key="1">
    <citation type="submission" date="2023-08" db="EMBL/GenBank/DDBJ databases">
        <title>Comparative genomics and taxonomic characterization of three novel marine species of genus Marivirga.</title>
        <authorList>
            <person name="Muhammad N."/>
            <person name="Kim S.-G."/>
        </authorList>
    </citation>
    <scope>NUCLEOTIDE SEQUENCE [LARGE SCALE GENOMIC DNA]</scope>
    <source>
        <strain evidence="3">ABR2-2</strain>
    </source>
</reference>
<accession>A0AA49GFQ3</accession>
<evidence type="ECO:0000256" key="1">
    <source>
        <dbReference type="ARBA" id="ARBA00006718"/>
    </source>
</evidence>
<dbReference type="GO" id="GO:0051537">
    <property type="term" value="F:2 iron, 2 sulfur cluster binding"/>
    <property type="evidence" value="ECO:0007669"/>
    <property type="project" value="TreeGrafter"/>
</dbReference>
<dbReference type="Gene3D" id="2.60.300.12">
    <property type="entry name" value="HesB-like domain"/>
    <property type="match status" value="1"/>
</dbReference>
<evidence type="ECO:0000259" key="2">
    <source>
        <dbReference type="Pfam" id="PF01521"/>
    </source>
</evidence>
<dbReference type="PANTHER" id="PTHR10072">
    <property type="entry name" value="IRON-SULFUR CLUSTER ASSEMBLY PROTEIN"/>
    <property type="match status" value="1"/>
</dbReference>
<dbReference type="InterPro" id="IPR000361">
    <property type="entry name" value="ATAP_core_dom"/>
</dbReference>
<dbReference type="EMBL" id="CP129970">
    <property type="protein sequence ID" value="WKK84971.2"/>
    <property type="molecule type" value="Genomic_DNA"/>
</dbReference>
<dbReference type="NCBIfam" id="TIGR00049">
    <property type="entry name" value="iron-sulfur cluster assembly accessory protein"/>
    <property type="match status" value="1"/>
</dbReference>
<dbReference type="InterPro" id="IPR050322">
    <property type="entry name" value="Fe-S_cluster_asmbl/transfer"/>
</dbReference>
<comment type="similarity">
    <text evidence="1">Belongs to the HesB/IscA family.</text>
</comment>
<name>A0AA49GFQ3_9BACT</name>
<dbReference type="RefSeq" id="WP_308356285.1">
    <property type="nucleotide sequence ID" value="NZ_CP129970.2"/>
</dbReference>
<dbReference type="InterPro" id="IPR016092">
    <property type="entry name" value="ATAP"/>
</dbReference>
<dbReference type="PANTHER" id="PTHR10072:SF41">
    <property type="entry name" value="IRON-SULFUR CLUSTER ASSEMBLY 1 HOMOLOG, MITOCHONDRIAL"/>
    <property type="match status" value="1"/>
</dbReference>
<gene>
    <name evidence="3" type="ORF">QYS48_23480</name>
</gene>
<dbReference type="SUPFAM" id="SSF89360">
    <property type="entry name" value="HesB-like domain"/>
    <property type="match status" value="1"/>
</dbReference>
<feature type="domain" description="Core" evidence="2">
    <location>
        <begin position="4"/>
        <end position="98"/>
    </location>
</feature>
<protein>
    <submittedName>
        <fullName evidence="3">Iron-sulfur cluster assembly accessory protein</fullName>
    </submittedName>
</protein>
<proteinExistence type="inferred from homology"/>
<dbReference type="GO" id="GO:0016226">
    <property type="term" value="P:iron-sulfur cluster assembly"/>
    <property type="evidence" value="ECO:0007669"/>
    <property type="project" value="InterPro"/>
</dbReference>
<evidence type="ECO:0000313" key="4">
    <source>
        <dbReference type="Proteomes" id="UP001244443"/>
    </source>
</evidence>
<dbReference type="AlphaFoldDB" id="A0AA49GFQ3"/>
<sequence length="105" mass="11699">MIPVKISEEALKEVKNIMENKNIPEGYGLRVGVRGGGGCSAAGMNYMLGFDKAKESDKTFEIEGIPIYIDKGHVMYIIGMEVRFHEGNDARGFIFVNPETEEELK</sequence>
<dbReference type="GO" id="GO:0005737">
    <property type="term" value="C:cytoplasm"/>
    <property type="evidence" value="ECO:0007669"/>
    <property type="project" value="TreeGrafter"/>
</dbReference>
<dbReference type="InterPro" id="IPR035903">
    <property type="entry name" value="HesB-like_dom_sf"/>
</dbReference>
<evidence type="ECO:0000313" key="3">
    <source>
        <dbReference type="EMBL" id="WKK84971.2"/>
    </source>
</evidence>